<evidence type="ECO:0000256" key="2">
    <source>
        <dbReference type="ARBA" id="ARBA00008031"/>
    </source>
</evidence>
<dbReference type="Proteomes" id="UP000549457">
    <property type="component" value="Unassembled WGS sequence"/>
</dbReference>
<evidence type="ECO:0000256" key="3">
    <source>
        <dbReference type="ARBA" id="ARBA00022723"/>
    </source>
</evidence>
<sequence length="367" mass="38839">MKIKGIDVYAYDLTYAHGEYVMSGGRAAQAQSSTLVRVQTDAGVTGWGEACPLGGTYLPAFPAGIRASLQEMLPYLIGEDPTRITALHEIMDGVLLGQEAAKSPIDIACWDILGKVAGLPVAALIGGRTQESFPLYEAVPLTSPEEMAAFCLLRREAGISRFQLKVGNDPHEDAARTRAVVEAMGGEAFIVADSNGGWNLRQAVVAVRELAGLDVIVEQPCRDLADCALVQQMSTLPLSLDECVTGVNELYRAKFEAGAVALNIKIGRLGGISGAVRIRDLATELGMIFTIEDVWGGDVTSAAVAQVAGSARPDSLMHASFFNDWTNEHVAGYAPRSVQGRGRVPDGPGLGIEVDEAALGAPIFSVR</sequence>
<dbReference type="FunFam" id="3.30.390.10:FF:000009">
    <property type="entry name" value="Hydrophobic dipeptide epimerase"/>
    <property type="match status" value="1"/>
</dbReference>
<dbReference type="Pfam" id="PF13378">
    <property type="entry name" value="MR_MLE_C"/>
    <property type="match status" value="1"/>
</dbReference>
<dbReference type="Gene3D" id="3.20.20.120">
    <property type="entry name" value="Enolase-like C-terminal domain"/>
    <property type="match status" value="1"/>
</dbReference>
<keyword evidence="3" id="KW-0479">Metal-binding</keyword>
<dbReference type="SFLD" id="SFLDS00001">
    <property type="entry name" value="Enolase"/>
    <property type="match status" value="1"/>
</dbReference>
<name>A0A840SIA2_9RHOB</name>
<organism evidence="6 7">
    <name type="scientific">Amaricoccus macauensis</name>
    <dbReference type="NCBI Taxonomy" id="57001"/>
    <lineage>
        <taxon>Bacteria</taxon>
        <taxon>Pseudomonadati</taxon>
        <taxon>Pseudomonadota</taxon>
        <taxon>Alphaproteobacteria</taxon>
        <taxon>Rhodobacterales</taxon>
        <taxon>Paracoccaceae</taxon>
        <taxon>Amaricoccus</taxon>
    </lineage>
</organism>
<evidence type="ECO:0000256" key="4">
    <source>
        <dbReference type="ARBA" id="ARBA00022842"/>
    </source>
</evidence>
<feature type="domain" description="Mandelate racemase/muconate lactonizing enzyme C-terminal" evidence="5">
    <location>
        <begin position="144"/>
        <end position="237"/>
    </location>
</feature>
<dbReference type="InterPro" id="IPR029017">
    <property type="entry name" value="Enolase-like_N"/>
</dbReference>
<gene>
    <name evidence="6" type="ORF">HNP73_002695</name>
</gene>
<evidence type="ECO:0000313" key="7">
    <source>
        <dbReference type="Proteomes" id="UP000549457"/>
    </source>
</evidence>
<dbReference type="InterPro" id="IPR029065">
    <property type="entry name" value="Enolase_C-like"/>
</dbReference>
<dbReference type="GO" id="GO:0046872">
    <property type="term" value="F:metal ion binding"/>
    <property type="evidence" value="ECO:0007669"/>
    <property type="project" value="UniProtKB-KW"/>
</dbReference>
<proteinExistence type="inferred from homology"/>
<dbReference type="SUPFAM" id="SSF51604">
    <property type="entry name" value="Enolase C-terminal domain-like"/>
    <property type="match status" value="1"/>
</dbReference>
<dbReference type="InterPro" id="IPR034593">
    <property type="entry name" value="DgoD-like"/>
</dbReference>
<dbReference type="PANTHER" id="PTHR48080">
    <property type="entry name" value="D-GALACTONATE DEHYDRATASE-RELATED"/>
    <property type="match status" value="1"/>
</dbReference>
<dbReference type="Gene3D" id="3.30.390.10">
    <property type="entry name" value="Enolase-like, N-terminal domain"/>
    <property type="match status" value="1"/>
</dbReference>
<dbReference type="GO" id="GO:0003824">
    <property type="term" value="F:catalytic activity"/>
    <property type="evidence" value="ECO:0007669"/>
    <property type="project" value="UniProtKB-ARBA"/>
</dbReference>
<reference evidence="6 7" key="1">
    <citation type="submission" date="2020-08" db="EMBL/GenBank/DDBJ databases">
        <title>Genomic Encyclopedia of Type Strains, Phase IV (KMG-IV): sequencing the most valuable type-strain genomes for metagenomic binning, comparative biology and taxonomic classification.</title>
        <authorList>
            <person name="Goeker M."/>
        </authorList>
    </citation>
    <scope>NUCLEOTIDE SEQUENCE [LARGE SCALE GENOMIC DNA]</scope>
    <source>
        <strain evidence="6 7">DSM 101730</strain>
    </source>
</reference>
<comment type="similarity">
    <text evidence="2">Belongs to the mandelate racemase/muconate lactonizing enzyme family.</text>
</comment>
<dbReference type="AlphaFoldDB" id="A0A840SIA2"/>
<keyword evidence="7" id="KW-1185">Reference proteome</keyword>
<evidence type="ECO:0000256" key="1">
    <source>
        <dbReference type="ARBA" id="ARBA00001946"/>
    </source>
</evidence>
<dbReference type="InterPro" id="IPR036849">
    <property type="entry name" value="Enolase-like_C_sf"/>
</dbReference>
<protein>
    <submittedName>
        <fullName evidence="6">L-alanine-DL-glutamate epimerase-like enolase superfamily enzyme</fullName>
    </submittedName>
</protein>
<dbReference type="InterPro" id="IPR013341">
    <property type="entry name" value="Mandelate_racemase_N_dom"/>
</dbReference>
<comment type="caution">
    <text evidence="6">The sequence shown here is derived from an EMBL/GenBank/DDBJ whole genome shotgun (WGS) entry which is preliminary data.</text>
</comment>
<dbReference type="InterPro" id="IPR013342">
    <property type="entry name" value="Mandelate_racemase_C"/>
</dbReference>
<dbReference type="RefSeq" id="WP_184150145.1">
    <property type="nucleotide sequence ID" value="NZ_JACHFM010000002.1"/>
</dbReference>
<dbReference type="Pfam" id="PF02746">
    <property type="entry name" value="MR_MLE_N"/>
    <property type="match status" value="1"/>
</dbReference>
<dbReference type="SMART" id="SM00922">
    <property type="entry name" value="MR_MLE"/>
    <property type="match status" value="1"/>
</dbReference>
<dbReference type="EMBL" id="JACHFM010000002">
    <property type="protein sequence ID" value="MBB5222759.1"/>
    <property type="molecule type" value="Genomic_DNA"/>
</dbReference>
<dbReference type="SFLD" id="SFLDG00180">
    <property type="entry name" value="muconate_cycloisomerase"/>
    <property type="match status" value="1"/>
</dbReference>
<dbReference type="SUPFAM" id="SSF54826">
    <property type="entry name" value="Enolase N-terminal domain-like"/>
    <property type="match status" value="1"/>
</dbReference>
<keyword evidence="4" id="KW-0460">Magnesium</keyword>
<accession>A0A840SIA2</accession>
<evidence type="ECO:0000259" key="5">
    <source>
        <dbReference type="SMART" id="SM00922"/>
    </source>
</evidence>
<evidence type="ECO:0000313" key="6">
    <source>
        <dbReference type="EMBL" id="MBB5222759.1"/>
    </source>
</evidence>
<comment type="cofactor">
    <cofactor evidence="1">
        <name>Mg(2+)</name>
        <dbReference type="ChEBI" id="CHEBI:18420"/>
    </cofactor>
</comment>